<dbReference type="AlphaFoldDB" id="A0A398CP26"/>
<keyword evidence="2" id="KW-1185">Reference proteome</keyword>
<sequence length="190" mass="21409">MFDYLHGLLFDILLTTDGRTTDMLETLMDDKMTVKVIRQEQLDDREAAPFGQPSGGPYYVRESVLIGEKSGFVVSHNIALVCSPHVPLPLFEAISSKQEGIGKTISALGLQTLRKLTEYGWKSADEAVDLFDRPLALQFPRMKDKAPYKKYTMSFGPVPGILLLEYFNPGIVMHRVQRTIVDNQKKDDLT</sequence>
<dbReference type="EMBL" id="QXJM01000029">
    <property type="protein sequence ID" value="RIE04122.1"/>
    <property type="molecule type" value="Genomic_DNA"/>
</dbReference>
<dbReference type="OrthoDB" id="2832837at2"/>
<evidence type="ECO:0000313" key="1">
    <source>
        <dbReference type="EMBL" id="RIE04122.1"/>
    </source>
</evidence>
<proteinExistence type="predicted"/>
<comment type="caution">
    <text evidence="1">The sequence shown here is derived from an EMBL/GenBank/DDBJ whole genome shotgun (WGS) entry which is preliminary data.</text>
</comment>
<organism evidence="1 2">
    <name type="scientific">Cohnella faecalis</name>
    <dbReference type="NCBI Taxonomy" id="2315694"/>
    <lineage>
        <taxon>Bacteria</taxon>
        <taxon>Bacillati</taxon>
        <taxon>Bacillota</taxon>
        <taxon>Bacilli</taxon>
        <taxon>Bacillales</taxon>
        <taxon>Paenibacillaceae</taxon>
        <taxon>Cohnella</taxon>
    </lineage>
</organism>
<protein>
    <submittedName>
        <fullName evidence="1">4-hydroxybenzoate synthetase</fullName>
    </submittedName>
</protein>
<reference evidence="1 2" key="1">
    <citation type="submission" date="2018-09" db="EMBL/GenBank/DDBJ databases">
        <title>Cohnella cavernae sp. nov., isolated from a karst cave.</title>
        <authorList>
            <person name="Zhu H."/>
        </authorList>
    </citation>
    <scope>NUCLEOTIDE SEQUENCE [LARGE SCALE GENOMIC DNA]</scope>
    <source>
        <strain evidence="1 2">K2E09-144</strain>
    </source>
</reference>
<dbReference type="InterPro" id="IPR028978">
    <property type="entry name" value="Chorismate_lyase_/UTRA_dom_sf"/>
</dbReference>
<name>A0A398CP26_9BACL</name>
<dbReference type="Gene3D" id="3.40.1410.10">
    <property type="entry name" value="Chorismate lyase-like"/>
    <property type="match status" value="1"/>
</dbReference>
<gene>
    <name evidence="1" type="ORF">D3H35_07880</name>
</gene>
<dbReference type="SUPFAM" id="SSF64288">
    <property type="entry name" value="Chorismate lyase-like"/>
    <property type="match status" value="1"/>
</dbReference>
<accession>A0A398CP26</accession>
<evidence type="ECO:0000313" key="2">
    <source>
        <dbReference type="Proteomes" id="UP000266340"/>
    </source>
</evidence>
<dbReference type="Proteomes" id="UP000266340">
    <property type="component" value="Unassembled WGS sequence"/>
</dbReference>